<keyword evidence="3" id="KW-1185">Reference proteome</keyword>
<sequence>MPSGEFPQTSPTTRTLKHLSRSYSKGTSQLAPGSPRRQLRLANGLHDAARYELEPKHIRLLAEKLRRGALDDKLIEPRLYRHINELPRIVDYDGDDAKEALYTSLDVFKLMIQSIINHIKKATLQQCHKMCGHSEPLFPRLDIPALLRELAEGASADQQRTIVKELAIAAHCWTENL</sequence>
<feature type="region of interest" description="Disordered" evidence="1">
    <location>
        <begin position="1"/>
        <end position="35"/>
    </location>
</feature>
<dbReference type="AlphaFoldDB" id="A0AAN6Z8L9"/>
<accession>A0AAN6Z8L9</accession>
<reference evidence="2" key="1">
    <citation type="journal article" date="2023" name="Mol. Phylogenet. Evol.">
        <title>Genome-scale phylogeny and comparative genomics of the fungal order Sordariales.</title>
        <authorList>
            <person name="Hensen N."/>
            <person name="Bonometti L."/>
            <person name="Westerberg I."/>
            <person name="Brannstrom I.O."/>
            <person name="Guillou S."/>
            <person name="Cros-Aarteil S."/>
            <person name="Calhoun S."/>
            <person name="Haridas S."/>
            <person name="Kuo A."/>
            <person name="Mondo S."/>
            <person name="Pangilinan J."/>
            <person name="Riley R."/>
            <person name="LaButti K."/>
            <person name="Andreopoulos B."/>
            <person name="Lipzen A."/>
            <person name="Chen C."/>
            <person name="Yan M."/>
            <person name="Daum C."/>
            <person name="Ng V."/>
            <person name="Clum A."/>
            <person name="Steindorff A."/>
            <person name="Ohm R.A."/>
            <person name="Martin F."/>
            <person name="Silar P."/>
            <person name="Natvig D.O."/>
            <person name="Lalanne C."/>
            <person name="Gautier V."/>
            <person name="Ament-Velasquez S.L."/>
            <person name="Kruys A."/>
            <person name="Hutchinson M.I."/>
            <person name="Powell A.J."/>
            <person name="Barry K."/>
            <person name="Miller A.N."/>
            <person name="Grigoriev I.V."/>
            <person name="Debuchy R."/>
            <person name="Gladieux P."/>
            <person name="Hiltunen Thoren M."/>
            <person name="Johannesson H."/>
        </authorList>
    </citation>
    <scope>NUCLEOTIDE SEQUENCE</scope>
    <source>
        <strain evidence="2">CBS 731.68</strain>
    </source>
</reference>
<evidence type="ECO:0000313" key="2">
    <source>
        <dbReference type="EMBL" id="KAK4128991.1"/>
    </source>
</evidence>
<feature type="compositionally biased region" description="Polar residues" evidence="1">
    <location>
        <begin position="21"/>
        <end position="31"/>
    </location>
</feature>
<evidence type="ECO:0000256" key="1">
    <source>
        <dbReference type="SAM" id="MobiDB-lite"/>
    </source>
</evidence>
<organism evidence="2 3">
    <name type="scientific">Parathielavia appendiculata</name>
    <dbReference type="NCBI Taxonomy" id="2587402"/>
    <lineage>
        <taxon>Eukaryota</taxon>
        <taxon>Fungi</taxon>
        <taxon>Dikarya</taxon>
        <taxon>Ascomycota</taxon>
        <taxon>Pezizomycotina</taxon>
        <taxon>Sordariomycetes</taxon>
        <taxon>Sordariomycetidae</taxon>
        <taxon>Sordariales</taxon>
        <taxon>Chaetomiaceae</taxon>
        <taxon>Parathielavia</taxon>
    </lineage>
</organism>
<comment type="caution">
    <text evidence="2">The sequence shown here is derived from an EMBL/GenBank/DDBJ whole genome shotgun (WGS) entry which is preliminary data.</text>
</comment>
<dbReference type="GeneID" id="87827712"/>
<feature type="compositionally biased region" description="Polar residues" evidence="1">
    <location>
        <begin position="1"/>
        <end position="14"/>
    </location>
</feature>
<protein>
    <submittedName>
        <fullName evidence="2">Uncharacterized protein</fullName>
    </submittedName>
</protein>
<proteinExistence type="predicted"/>
<evidence type="ECO:0000313" key="3">
    <source>
        <dbReference type="Proteomes" id="UP001302602"/>
    </source>
</evidence>
<dbReference type="RefSeq" id="XP_062652762.1">
    <property type="nucleotide sequence ID" value="XM_062790943.1"/>
</dbReference>
<gene>
    <name evidence="2" type="ORF">N657DRAFT_629985</name>
</gene>
<dbReference type="EMBL" id="MU853223">
    <property type="protein sequence ID" value="KAK4128991.1"/>
    <property type="molecule type" value="Genomic_DNA"/>
</dbReference>
<name>A0AAN6Z8L9_9PEZI</name>
<reference evidence="2" key="2">
    <citation type="submission" date="2023-05" db="EMBL/GenBank/DDBJ databases">
        <authorList>
            <consortium name="Lawrence Berkeley National Laboratory"/>
            <person name="Steindorff A."/>
            <person name="Hensen N."/>
            <person name="Bonometti L."/>
            <person name="Westerberg I."/>
            <person name="Brannstrom I.O."/>
            <person name="Guillou S."/>
            <person name="Cros-Aarteil S."/>
            <person name="Calhoun S."/>
            <person name="Haridas S."/>
            <person name="Kuo A."/>
            <person name="Mondo S."/>
            <person name="Pangilinan J."/>
            <person name="Riley R."/>
            <person name="Labutti K."/>
            <person name="Andreopoulos B."/>
            <person name="Lipzen A."/>
            <person name="Chen C."/>
            <person name="Yanf M."/>
            <person name="Daum C."/>
            <person name="Ng V."/>
            <person name="Clum A."/>
            <person name="Ohm R."/>
            <person name="Martin F."/>
            <person name="Silar P."/>
            <person name="Natvig D."/>
            <person name="Lalanne C."/>
            <person name="Gautier V."/>
            <person name="Ament-Velasquez S.L."/>
            <person name="Kruys A."/>
            <person name="Hutchinson M.I."/>
            <person name="Powell A.J."/>
            <person name="Barry K."/>
            <person name="Miller A.N."/>
            <person name="Grigoriev I.V."/>
            <person name="Debuchy R."/>
            <person name="Gladieux P."/>
            <person name="Thoren M.H."/>
            <person name="Johannesson H."/>
        </authorList>
    </citation>
    <scope>NUCLEOTIDE SEQUENCE</scope>
    <source>
        <strain evidence="2">CBS 731.68</strain>
    </source>
</reference>
<dbReference type="Proteomes" id="UP001302602">
    <property type="component" value="Unassembled WGS sequence"/>
</dbReference>